<dbReference type="HOGENOM" id="CLU_070764_4_1_4"/>
<organism evidence="9 10">
    <name type="scientific">Oxalobacter formigenes OXCC13</name>
    <dbReference type="NCBI Taxonomy" id="556269"/>
    <lineage>
        <taxon>Bacteria</taxon>
        <taxon>Pseudomonadati</taxon>
        <taxon>Pseudomonadota</taxon>
        <taxon>Betaproteobacteria</taxon>
        <taxon>Burkholderiales</taxon>
        <taxon>Oxalobacteraceae</taxon>
        <taxon>Oxalobacter</taxon>
    </lineage>
</organism>
<dbReference type="AlphaFoldDB" id="C3XCH4"/>
<evidence type="ECO:0000313" key="9">
    <source>
        <dbReference type="EMBL" id="EEO30900.1"/>
    </source>
</evidence>
<evidence type="ECO:0000256" key="2">
    <source>
        <dbReference type="ARBA" id="ARBA00007118"/>
    </source>
</evidence>
<evidence type="ECO:0000259" key="8">
    <source>
        <dbReference type="Pfam" id="PF00881"/>
    </source>
</evidence>
<comment type="cofactor">
    <cofactor evidence="1">
        <name>FMN</name>
        <dbReference type="ChEBI" id="CHEBI:58210"/>
    </cofactor>
</comment>
<dbReference type="SUPFAM" id="SSF55469">
    <property type="entry name" value="FMN-dependent nitroreductase-like"/>
    <property type="match status" value="1"/>
</dbReference>
<dbReference type="eggNOG" id="COG0778">
    <property type="taxonomic scope" value="Bacteria"/>
</dbReference>
<accession>C3XCH4</accession>
<dbReference type="InterPro" id="IPR033878">
    <property type="entry name" value="NfsB-like"/>
</dbReference>
<comment type="similarity">
    <text evidence="2">Belongs to the nitroreductase family.</text>
</comment>
<keyword evidence="6" id="KW-0560">Oxidoreductase</keyword>
<evidence type="ECO:0000256" key="1">
    <source>
        <dbReference type="ARBA" id="ARBA00001917"/>
    </source>
</evidence>
<protein>
    <submittedName>
        <fullName evidence="9">Nitroreductase family protein</fullName>
    </submittedName>
</protein>
<keyword evidence="4" id="KW-0288">FMN</keyword>
<sequence>MVTREDILDAFKFRHATKKFDESKKISEGDFNVILESGRLSPSSFGFEPWRFVVIQNRELREELKPVTWGAQGQLPTASHYVAILCRKDGMRHDSPFITHMMKDVQHLPAETAEMKRERFRQFLEENGISATSRALFDWAVKQAYIALGNMMTTAALLKIDSCAIEGGNMAAIEEVLDKNGLTDNGQFGLGVMVAFGYRLKDPAEKTRQAPEDVIVWVK</sequence>
<proteinExistence type="inferred from homology"/>
<dbReference type="GO" id="GO:0046857">
    <property type="term" value="F:oxidoreductase activity, acting on other nitrogenous compounds as donors, with NAD or NADP as acceptor"/>
    <property type="evidence" value="ECO:0007669"/>
    <property type="project" value="TreeGrafter"/>
</dbReference>
<evidence type="ECO:0000313" key="10">
    <source>
        <dbReference type="Proteomes" id="UP000005089"/>
    </source>
</evidence>
<dbReference type="InterPro" id="IPR029479">
    <property type="entry name" value="Nitroreductase"/>
</dbReference>
<feature type="domain" description="Nitroreductase" evidence="8">
    <location>
        <begin position="12"/>
        <end position="198"/>
    </location>
</feature>
<evidence type="ECO:0000256" key="4">
    <source>
        <dbReference type="ARBA" id="ARBA00022643"/>
    </source>
</evidence>
<dbReference type="PANTHER" id="PTHR23026">
    <property type="entry name" value="NADPH NITROREDUCTASE"/>
    <property type="match status" value="1"/>
</dbReference>
<dbReference type="OrthoDB" id="9809288at2"/>
<dbReference type="GO" id="GO:0046256">
    <property type="term" value="P:2,4,6-trinitrotoluene catabolic process"/>
    <property type="evidence" value="ECO:0007669"/>
    <property type="project" value="TreeGrafter"/>
</dbReference>
<dbReference type="PANTHER" id="PTHR23026:SF125">
    <property type="entry name" value="OXYGEN-INSENSITIVE NAD(P)H NITROREDUCTASE"/>
    <property type="match status" value="1"/>
</dbReference>
<evidence type="ECO:0000256" key="6">
    <source>
        <dbReference type="ARBA" id="ARBA00023002"/>
    </source>
</evidence>
<dbReference type="InterPro" id="IPR050627">
    <property type="entry name" value="Nitroreductase/BluB"/>
</dbReference>
<dbReference type="RefSeq" id="WP_005882460.1">
    <property type="nucleotide sequence ID" value="NZ_CP019430.1"/>
</dbReference>
<reference evidence="9 10" key="1">
    <citation type="submission" date="2009-02" db="EMBL/GenBank/DDBJ databases">
        <title>The Genome Sequence of Oxalobacter formigenes OXCC13.</title>
        <authorList>
            <consortium name="The Broad Institute Genome Sequencing Platform"/>
            <person name="Ward D."/>
            <person name="Young S.K."/>
            <person name="Kodira C.D."/>
            <person name="Zeng Q."/>
            <person name="Koehrsen M."/>
            <person name="Alvarado L."/>
            <person name="Berlin A."/>
            <person name="Borenstein D."/>
            <person name="Chen Z."/>
            <person name="Engels R."/>
            <person name="Freedman E."/>
            <person name="Gellesch M."/>
            <person name="Goldberg J."/>
            <person name="Griggs A."/>
            <person name="Gujja S."/>
            <person name="Heiman D."/>
            <person name="Hepburn T."/>
            <person name="Howarth C."/>
            <person name="Jen D."/>
            <person name="Larson L."/>
            <person name="Lewis B."/>
            <person name="Mehta T."/>
            <person name="Park D."/>
            <person name="Pearson M."/>
            <person name="Roberts A."/>
            <person name="Saif S."/>
            <person name="Shea T."/>
            <person name="Shenoy N."/>
            <person name="Sisk P."/>
            <person name="Stolte C."/>
            <person name="Sykes S."/>
            <person name="Walk T."/>
            <person name="White J."/>
            <person name="Yandava C."/>
            <person name="Allison M.J."/>
            <person name="Lander E."/>
            <person name="Nusbaum C."/>
            <person name="Galagan J."/>
            <person name="Birren B."/>
        </authorList>
    </citation>
    <scope>NUCLEOTIDE SEQUENCE [LARGE SCALE GENOMIC DNA]</scope>
    <source>
        <strain evidence="9 10">OXCC13</strain>
    </source>
</reference>
<evidence type="ECO:0000256" key="5">
    <source>
        <dbReference type="ARBA" id="ARBA00022857"/>
    </source>
</evidence>
<keyword evidence="5" id="KW-0521">NADP</keyword>
<evidence type="ECO:0000256" key="7">
    <source>
        <dbReference type="ARBA" id="ARBA00023027"/>
    </source>
</evidence>
<name>C3XCH4_OXAFO</name>
<dbReference type="Pfam" id="PF00881">
    <property type="entry name" value="Nitroreductase"/>
    <property type="match status" value="1"/>
</dbReference>
<dbReference type="InterPro" id="IPR000415">
    <property type="entry name" value="Nitroreductase-like"/>
</dbReference>
<keyword evidence="3" id="KW-0285">Flavoprotein</keyword>
<dbReference type="CDD" id="cd02149">
    <property type="entry name" value="NfsB-like"/>
    <property type="match status" value="1"/>
</dbReference>
<keyword evidence="10" id="KW-1185">Reference proteome</keyword>
<gene>
    <name evidence="9" type="ORF">OFBG_01928</name>
</gene>
<dbReference type="Gene3D" id="3.40.109.10">
    <property type="entry name" value="NADH Oxidase"/>
    <property type="match status" value="1"/>
</dbReference>
<evidence type="ECO:0000256" key="3">
    <source>
        <dbReference type="ARBA" id="ARBA00022630"/>
    </source>
</evidence>
<dbReference type="GO" id="GO:0005829">
    <property type="term" value="C:cytosol"/>
    <property type="evidence" value="ECO:0007669"/>
    <property type="project" value="TreeGrafter"/>
</dbReference>
<dbReference type="Proteomes" id="UP000005089">
    <property type="component" value="Unassembled WGS sequence"/>
</dbReference>
<keyword evidence="7" id="KW-0520">NAD</keyword>
<dbReference type="EMBL" id="GG658170">
    <property type="protein sequence ID" value="EEO30900.1"/>
    <property type="molecule type" value="Genomic_DNA"/>
</dbReference>